<accession>A0A0E1VYT7</accession>
<dbReference type="HOGENOM" id="CLU_3181161_0_0_4"/>
<organism evidence="2">
    <name type="scientific">Burkholderia pseudomallei 1710a</name>
    <dbReference type="NCBI Taxonomy" id="320371"/>
    <lineage>
        <taxon>Bacteria</taxon>
        <taxon>Pseudomonadati</taxon>
        <taxon>Pseudomonadota</taxon>
        <taxon>Betaproteobacteria</taxon>
        <taxon>Burkholderiales</taxon>
        <taxon>Burkholderiaceae</taxon>
        <taxon>Burkholderia</taxon>
        <taxon>pseudomallei group</taxon>
    </lineage>
</organism>
<feature type="region of interest" description="Disordered" evidence="1">
    <location>
        <begin position="1"/>
        <end position="31"/>
    </location>
</feature>
<name>A0A0E1VYT7_BURPE</name>
<feature type="compositionally biased region" description="Basic and acidic residues" evidence="1">
    <location>
        <begin position="1"/>
        <end position="12"/>
    </location>
</feature>
<dbReference type="AlphaFoldDB" id="A0A0E1VYT7"/>
<evidence type="ECO:0000256" key="1">
    <source>
        <dbReference type="SAM" id="MobiDB-lite"/>
    </source>
</evidence>
<feature type="compositionally biased region" description="Polar residues" evidence="1">
    <location>
        <begin position="19"/>
        <end position="29"/>
    </location>
</feature>
<evidence type="ECO:0000313" key="2">
    <source>
        <dbReference type="EMBL" id="EET06058.1"/>
    </source>
</evidence>
<protein>
    <submittedName>
        <fullName evidence="2">Uncharacterized protein</fullName>
    </submittedName>
</protein>
<dbReference type="Proteomes" id="UP000001812">
    <property type="component" value="Chromosome I"/>
</dbReference>
<sequence length="46" mass="4960">MVARMGGDERCARRAPAQMAQTTELTEGQQAGEAFHRVLQIQSNGG</sequence>
<dbReference type="EMBL" id="CM000832">
    <property type="protein sequence ID" value="EET06058.1"/>
    <property type="molecule type" value="Genomic_DNA"/>
</dbReference>
<reference evidence="2" key="1">
    <citation type="submission" date="2009-05" db="EMBL/GenBank/DDBJ databases">
        <authorList>
            <person name="Harkins D.M."/>
            <person name="DeShazer D."/>
            <person name="Woods D.E."/>
            <person name="Brinkac L.M."/>
            <person name="Brown K.A."/>
            <person name="Hung G.C."/>
            <person name="Tuanyok A."/>
            <person name="Zhang B."/>
            <person name="Nierman W.C."/>
        </authorList>
    </citation>
    <scope>NUCLEOTIDE SEQUENCE [LARGE SCALE GENOMIC DNA]</scope>
    <source>
        <strain evidence="2">1710a</strain>
    </source>
</reference>
<gene>
    <name evidence="2" type="ORF">BURPS1710A_2302</name>
</gene>
<proteinExistence type="predicted"/>